<evidence type="ECO:0000259" key="2">
    <source>
        <dbReference type="Pfam" id="PF14529"/>
    </source>
</evidence>
<organism evidence="3 4">
    <name type="scientific">Tetrapyrgos nigripes</name>
    <dbReference type="NCBI Taxonomy" id="182062"/>
    <lineage>
        <taxon>Eukaryota</taxon>
        <taxon>Fungi</taxon>
        <taxon>Dikarya</taxon>
        <taxon>Basidiomycota</taxon>
        <taxon>Agaricomycotina</taxon>
        <taxon>Agaricomycetes</taxon>
        <taxon>Agaricomycetidae</taxon>
        <taxon>Agaricales</taxon>
        <taxon>Marasmiineae</taxon>
        <taxon>Marasmiaceae</taxon>
        <taxon>Tetrapyrgos</taxon>
    </lineage>
</organism>
<dbReference type="Proteomes" id="UP000559256">
    <property type="component" value="Unassembled WGS sequence"/>
</dbReference>
<dbReference type="PANTHER" id="PTHR33481">
    <property type="entry name" value="REVERSE TRANSCRIPTASE"/>
    <property type="match status" value="1"/>
</dbReference>
<feature type="domain" description="Reverse transcriptase" evidence="1">
    <location>
        <begin position="541"/>
        <end position="795"/>
    </location>
</feature>
<protein>
    <recommendedName>
        <fullName evidence="5">Reverse transcriptase domain-containing protein</fullName>
    </recommendedName>
</protein>
<evidence type="ECO:0000313" key="4">
    <source>
        <dbReference type="Proteomes" id="UP000559256"/>
    </source>
</evidence>
<comment type="caution">
    <text evidence="3">The sequence shown here is derived from an EMBL/GenBank/DDBJ whole genome shotgun (WGS) entry which is preliminary data.</text>
</comment>
<gene>
    <name evidence="3" type="ORF">D9758_006448</name>
</gene>
<sequence length="868" mass="98305">MIQDGPTTVQELKILQMNTHKSKTATLDLINETGTNNTDLSDIYDIICIQEPWVDGVGNAQQNHRWMMIYPFSRPTLGTNVLLRSVILINKRIPSSSWQQLEVTRTNDITAVTFNAGTSRLHIFNIYNDGNHSTNLYTLRTYLNNHRNTLLWNESDHMMWCGDFNRHHPAWDDESHTHLFTRPAIDKASVLIRLLTRFDMTMTLPQAIPTYKSPQGNWSRPNNVFLSSHSEDLLLSCDVTLGALANGADHIPVSTSLSLPTQHQPPQSRFNFCLMNDESFAERLDMELEKIPPPRPLATVEEMEAAAINLTRAVQLTIQAVVPKSNPCPRSCHWWTSELSTMKKKLSCLNNQAYKFRALLGHPIHQELREHKARYKTKIYQAKEDHWREFLEGVDEDNIFTAAKYATTLGIDQDRGAPVPTLEKIDDHGNTIKAETNVEKAEFFATAFFTPAPPHDPALDSNPCLNPLPLLPLYTRERIIDVFQGMEPYKAPGPDGIPNVILRTHAVALAPYALEIYLASHRLVTFPQIFNLSDTVVLQKPGRKSYALPKAHRPISLLTGFKKAHTMLITEDISHLAEYHNLLPANQFGGCPCRMTTDAIHLVVDHVKNAWRNKRDATMLSLDIEGAFPSAGIQHLLYNLHRRRIPEHLVQLIGAILKGRKTRLCFGDYTSDLIELENGIDQGDPLSMILFLFYNADFFDLTVALRNKGLSVRFVDNKNIVVDIGTITQNIQTIKTFMEQGGGFKWADTHNCKFALDKLIMVHFPRPRQSPAPKPPPLSLRNVIVKEADTVRVLGVLMDNCLKWKAQEASAFAKATAITLALWRLMRPSQGISMKMIRQLYVTVVIPKMTYGLDVWYSPPHKPEGARK</sequence>
<dbReference type="Pfam" id="PF14529">
    <property type="entry name" value="Exo_endo_phos_2"/>
    <property type="match status" value="1"/>
</dbReference>
<dbReference type="PANTHER" id="PTHR33481:SF1">
    <property type="entry name" value="ENDONUCLEASE_EXONUCLEASE_PHOSPHATASE DOMAIN-CONTAINING PROTEIN-RELATED"/>
    <property type="match status" value="1"/>
</dbReference>
<dbReference type="OrthoDB" id="3261136at2759"/>
<dbReference type="InterPro" id="IPR000477">
    <property type="entry name" value="RT_dom"/>
</dbReference>
<dbReference type="GO" id="GO:0003824">
    <property type="term" value="F:catalytic activity"/>
    <property type="evidence" value="ECO:0007669"/>
    <property type="project" value="InterPro"/>
</dbReference>
<proteinExistence type="predicted"/>
<evidence type="ECO:0000259" key="1">
    <source>
        <dbReference type="Pfam" id="PF00078"/>
    </source>
</evidence>
<dbReference type="Gene3D" id="3.60.10.10">
    <property type="entry name" value="Endonuclease/exonuclease/phosphatase"/>
    <property type="match status" value="1"/>
</dbReference>
<evidence type="ECO:0008006" key="5">
    <source>
        <dbReference type="Google" id="ProtNLM"/>
    </source>
</evidence>
<dbReference type="SUPFAM" id="SSF56219">
    <property type="entry name" value="DNase I-like"/>
    <property type="match status" value="1"/>
</dbReference>
<feature type="domain" description="Endonuclease/exonuclease/phosphatase" evidence="2">
    <location>
        <begin position="121"/>
        <end position="216"/>
    </location>
</feature>
<dbReference type="AlphaFoldDB" id="A0A8H5LRD8"/>
<dbReference type="InterPro" id="IPR036691">
    <property type="entry name" value="Endo/exonu/phosph_ase_sf"/>
</dbReference>
<evidence type="ECO:0000313" key="3">
    <source>
        <dbReference type="EMBL" id="KAF5366713.1"/>
    </source>
</evidence>
<dbReference type="Pfam" id="PF00078">
    <property type="entry name" value="RVT_1"/>
    <property type="match status" value="1"/>
</dbReference>
<reference evidence="3 4" key="1">
    <citation type="journal article" date="2020" name="ISME J.">
        <title>Uncovering the hidden diversity of litter-decomposition mechanisms in mushroom-forming fungi.</title>
        <authorList>
            <person name="Floudas D."/>
            <person name="Bentzer J."/>
            <person name="Ahren D."/>
            <person name="Johansson T."/>
            <person name="Persson P."/>
            <person name="Tunlid A."/>
        </authorList>
    </citation>
    <scope>NUCLEOTIDE SEQUENCE [LARGE SCALE GENOMIC DNA]</scope>
    <source>
        <strain evidence="3 4">CBS 291.85</strain>
    </source>
</reference>
<dbReference type="EMBL" id="JAACJM010000021">
    <property type="protein sequence ID" value="KAF5366713.1"/>
    <property type="molecule type" value="Genomic_DNA"/>
</dbReference>
<keyword evidence="4" id="KW-1185">Reference proteome</keyword>
<dbReference type="InterPro" id="IPR005135">
    <property type="entry name" value="Endo/exonuclease/phosphatase"/>
</dbReference>
<accession>A0A8H5LRD8</accession>
<name>A0A8H5LRD8_9AGAR</name>